<keyword evidence="2" id="KW-0812">Transmembrane</keyword>
<accession>A0A1Z3HQM6</accession>
<feature type="compositionally biased region" description="Pro residues" evidence="1">
    <location>
        <begin position="1"/>
        <end position="10"/>
    </location>
</feature>
<evidence type="ECO:0000256" key="2">
    <source>
        <dbReference type="SAM" id="Phobius"/>
    </source>
</evidence>
<keyword evidence="2" id="KW-0472">Membrane</keyword>
<evidence type="ECO:0000313" key="4">
    <source>
        <dbReference type="Proteomes" id="UP000191901"/>
    </source>
</evidence>
<feature type="transmembrane region" description="Helical" evidence="2">
    <location>
        <begin position="76"/>
        <end position="100"/>
    </location>
</feature>
<name>A0A1Z3HQM6_9CYAN</name>
<proteinExistence type="predicted"/>
<sequence>MSASPNPRPNRPLNLRPAWLNSPSASEQSGGSPACVGVAAPNGASLLLISVLFKFFHDLGGAIYDPMILARTNGSATVLASTASAAGIGGVTGAILLSAWGGPKRRVTGMLAGFIGAGVSKTVFGLGRSPAVWLPAQVCSSLNFPLLGSSRAAAQGI</sequence>
<dbReference type="AlphaFoldDB" id="A0A1Z3HQM6"/>
<organism evidence="3 4">
    <name type="scientific">Halomicronema hongdechloris C2206</name>
    <dbReference type="NCBI Taxonomy" id="1641165"/>
    <lineage>
        <taxon>Bacteria</taxon>
        <taxon>Bacillati</taxon>
        <taxon>Cyanobacteriota</taxon>
        <taxon>Cyanophyceae</taxon>
        <taxon>Nodosilineales</taxon>
        <taxon>Nodosilineaceae</taxon>
        <taxon>Halomicronema</taxon>
    </lineage>
</organism>
<protein>
    <submittedName>
        <fullName evidence="3">Uncharacterized protein</fullName>
    </submittedName>
</protein>
<keyword evidence="2" id="KW-1133">Transmembrane helix</keyword>
<evidence type="ECO:0000313" key="3">
    <source>
        <dbReference type="EMBL" id="ASC72624.1"/>
    </source>
</evidence>
<keyword evidence="4" id="KW-1185">Reference proteome</keyword>
<dbReference type="KEGG" id="hhg:XM38_035820"/>
<dbReference type="EMBL" id="CP021983">
    <property type="protein sequence ID" value="ASC72624.1"/>
    <property type="molecule type" value="Genomic_DNA"/>
</dbReference>
<gene>
    <name evidence="3" type="ORF">XM38_035820</name>
</gene>
<reference evidence="3 4" key="1">
    <citation type="journal article" date="2016" name="Biochim. Biophys. Acta">
        <title>Characterization of red-shifted phycobilisomes isolated from the chlorophyll f-containing cyanobacterium Halomicronema hongdechloris.</title>
        <authorList>
            <person name="Li Y."/>
            <person name="Lin Y."/>
            <person name="Garvey C.J."/>
            <person name="Birch D."/>
            <person name="Corkery R.W."/>
            <person name="Loughlin P.C."/>
            <person name="Scheer H."/>
            <person name="Willows R.D."/>
            <person name="Chen M."/>
        </authorList>
    </citation>
    <scope>NUCLEOTIDE SEQUENCE [LARGE SCALE GENOMIC DNA]</scope>
    <source>
        <strain evidence="3 4">C2206</strain>
    </source>
</reference>
<evidence type="ECO:0000256" key="1">
    <source>
        <dbReference type="SAM" id="MobiDB-lite"/>
    </source>
</evidence>
<dbReference type="Proteomes" id="UP000191901">
    <property type="component" value="Chromosome"/>
</dbReference>
<feature type="region of interest" description="Disordered" evidence="1">
    <location>
        <begin position="1"/>
        <end position="26"/>
    </location>
</feature>